<feature type="transmembrane region" description="Helical" evidence="7">
    <location>
        <begin position="128"/>
        <end position="149"/>
    </location>
</feature>
<keyword evidence="6 7" id="KW-0472">Membrane</keyword>
<gene>
    <name evidence="9" type="ORF">SCABRO_01902</name>
</gene>
<feature type="transmembrane region" description="Helical" evidence="7">
    <location>
        <begin position="12"/>
        <end position="32"/>
    </location>
</feature>
<name>A0A0B0ENZ6_9BACT</name>
<feature type="domain" description="MgtC/SapB/SrpB/YhiD N-terminal" evidence="8">
    <location>
        <begin position="19"/>
        <end position="150"/>
    </location>
</feature>
<evidence type="ECO:0000313" key="10">
    <source>
        <dbReference type="Proteomes" id="UP000030652"/>
    </source>
</evidence>
<accession>A0A0B0ENZ6</accession>
<comment type="caution">
    <text evidence="9">The sequence shown here is derived from an EMBL/GenBank/DDBJ whole genome shotgun (WGS) entry which is preliminary data.</text>
</comment>
<reference evidence="9 10" key="1">
    <citation type="submission" date="2014-10" db="EMBL/GenBank/DDBJ databases">
        <title>Draft genome of anammox bacterium scalindua brodae, obtained using differential coverage binning of sequence data from two enrichment reactors.</title>
        <authorList>
            <person name="Speth D.R."/>
            <person name="Russ L."/>
            <person name="Kartal B."/>
            <person name="Op den Camp H.J."/>
            <person name="Dutilh B.E."/>
            <person name="Jetten M.S."/>
        </authorList>
    </citation>
    <scope>NUCLEOTIDE SEQUENCE [LARGE SCALE GENOMIC DNA]</scope>
    <source>
        <strain evidence="9">RU1</strain>
    </source>
</reference>
<evidence type="ECO:0000256" key="5">
    <source>
        <dbReference type="ARBA" id="ARBA00022989"/>
    </source>
</evidence>
<proteinExistence type="inferred from homology"/>
<evidence type="ECO:0000259" key="8">
    <source>
        <dbReference type="Pfam" id="PF02308"/>
    </source>
</evidence>
<dbReference type="InterPro" id="IPR003416">
    <property type="entry name" value="MgtC/SapB/SrpB/YhiD_fam"/>
</dbReference>
<evidence type="ECO:0000256" key="6">
    <source>
        <dbReference type="ARBA" id="ARBA00023136"/>
    </source>
</evidence>
<evidence type="ECO:0000256" key="4">
    <source>
        <dbReference type="ARBA" id="ARBA00022692"/>
    </source>
</evidence>
<dbReference type="AlphaFoldDB" id="A0A0B0ENZ6"/>
<dbReference type="GO" id="GO:0005886">
    <property type="term" value="C:plasma membrane"/>
    <property type="evidence" value="ECO:0007669"/>
    <property type="project" value="UniProtKB-SubCell"/>
</dbReference>
<comment type="subcellular location">
    <subcellularLocation>
        <location evidence="1">Cell membrane</location>
        <topology evidence="1">Multi-pass membrane protein</topology>
    </subcellularLocation>
</comment>
<feature type="transmembrane region" description="Helical" evidence="7">
    <location>
        <begin position="105"/>
        <end position="122"/>
    </location>
</feature>
<dbReference type="InterPro" id="IPR049177">
    <property type="entry name" value="MgtC_SapB_SrpB_YhiD_N"/>
</dbReference>
<sequence length="241" mass="26807">MSGFSDILMFDVGAVFGKLFIAAILGGIIGWERERRGRPAGLRTHLLVCIGVTLMMLVSEHIFVNYQSYKHDSILRIDPARVAAQVVTGIGFLGAGTIMRSRASIRGLTTAASLWLVAGIGLAVGSGFILPATFATVMAIATLVIIPFIGRRMERDKYRTIKMLIAGQEHFLDDITCILDDITGILEKNSVKLQNYKFEKDIQKNEIMYDINVKYKDEKMLLLASDDMARTVKDIKRFSLE</sequence>
<keyword evidence="3" id="KW-1003">Cell membrane</keyword>
<protein>
    <submittedName>
        <fullName evidence="9">Putative transporter protein</fullName>
    </submittedName>
</protein>
<organism evidence="9 10">
    <name type="scientific">Candidatus Scalindua brodae</name>
    <dbReference type="NCBI Taxonomy" id="237368"/>
    <lineage>
        <taxon>Bacteria</taxon>
        <taxon>Pseudomonadati</taxon>
        <taxon>Planctomycetota</taxon>
        <taxon>Candidatus Brocadiia</taxon>
        <taxon>Candidatus Brocadiales</taxon>
        <taxon>Candidatus Scalinduaceae</taxon>
        <taxon>Candidatus Scalindua</taxon>
    </lineage>
</organism>
<dbReference type="EMBL" id="JRYO01000135">
    <property type="protein sequence ID" value="KHE92345.1"/>
    <property type="molecule type" value="Genomic_DNA"/>
</dbReference>
<dbReference type="eggNOG" id="COG1285">
    <property type="taxonomic scope" value="Bacteria"/>
</dbReference>
<dbReference type="PATRIC" id="fig|237368.3.peg.2067"/>
<keyword evidence="5 7" id="KW-1133">Transmembrane helix</keyword>
<feature type="transmembrane region" description="Helical" evidence="7">
    <location>
        <begin position="82"/>
        <end position="98"/>
    </location>
</feature>
<evidence type="ECO:0000256" key="1">
    <source>
        <dbReference type="ARBA" id="ARBA00004651"/>
    </source>
</evidence>
<dbReference type="Proteomes" id="UP000030652">
    <property type="component" value="Unassembled WGS sequence"/>
</dbReference>
<dbReference type="PANTHER" id="PTHR33778:SF1">
    <property type="entry name" value="MAGNESIUM TRANSPORTER YHID-RELATED"/>
    <property type="match status" value="1"/>
</dbReference>
<feature type="transmembrane region" description="Helical" evidence="7">
    <location>
        <begin position="44"/>
        <end position="62"/>
    </location>
</feature>
<evidence type="ECO:0000256" key="3">
    <source>
        <dbReference type="ARBA" id="ARBA00022475"/>
    </source>
</evidence>
<comment type="similarity">
    <text evidence="2">Belongs to the MgtC/SapB family.</text>
</comment>
<evidence type="ECO:0000313" key="9">
    <source>
        <dbReference type="EMBL" id="KHE92345.1"/>
    </source>
</evidence>
<evidence type="ECO:0000256" key="7">
    <source>
        <dbReference type="SAM" id="Phobius"/>
    </source>
</evidence>
<dbReference type="PANTHER" id="PTHR33778">
    <property type="entry name" value="PROTEIN MGTC"/>
    <property type="match status" value="1"/>
</dbReference>
<keyword evidence="4 7" id="KW-0812">Transmembrane</keyword>
<evidence type="ECO:0000256" key="2">
    <source>
        <dbReference type="ARBA" id="ARBA00009298"/>
    </source>
</evidence>
<dbReference type="Pfam" id="PF02308">
    <property type="entry name" value="MgtC"/>
    <property type="match status" value="1"/>
</dbReference>
<dbReference type="PRINTS" id="PR01837">
    <property type="entry name" value="MGTCSAPBPROT"/>
</dbReference>